<dbReference type="Proteomes" id="UP000313231">
    <property type="component" value="Unassembled WGS sequence"/>
</dbReference>
<feature type="region of interest" description="Disordered" evidence="1">
    <location>
        <begin position="71"/>
        <end position="101"/>
    </location>
</feature>
<accession>A0A5C4VPD9</accession>
<evidence type="ECO:0000256" key="1">
    <source>
        <dbReference type="SAM" id="MobiDB-lite"/>
    </source>
</evidence>
<dbReference type="AlphaFoldDB" id="A0A5C4VPD9"/>
<keyword evidence="2" id="KW-1133">Transmembrane helix</keyword>
<gene>
    <name evidence="3" type="ORF">FHP29_18180</name>
</gene>
<keyword evidence="2" id="KW-0472">Membrane</keyword>
<protein>
    <submittedName>
        <fullName evidence="3">MerC domain-containing protein</fullName>
    </submittedName>
</protein>
<evidence type="ECO:0000313" key="4">
    <source>
        <dbReference type="Proteomes" id="UP000313231"/>
    </source>
</evidence>
<organism evidence="3 4">
    <name type="scientific">Nocardioides albidus</name>
    <dbReference type="NCBI Taxonomy" id="1517589"/>
    <lineage>
        <taxon>Bacteria</taxon>
        <taxon>Bacillati</taxon>
        <taxon>Actinomycetota</taxon>
        <taxon>Actinomycetes</taxon>
        <taxon>Propionibacteriales</taxon>
        <taxon>Nocardioidaceae</taxon>
        <taxon>Nocardioides</taxon>
    </lineage>
</organism>
<feature type="transmembrane region" description="Helical" evidence="2">
    <location>
        <begin position="51"/>
        <end position="69"/>
    </location>
</feature>
<evidence type="ECO:0000256" key="2">
    <source>
        <dbReference type="SAM" id="Phobius"/>
    </source>
</evidence>
<reference evidence="3 4" key="1">
    <citation type="journal article" date="2016" name="Int. J. Syst. Evol. Microbiol.">
        <title>Nocardioides albidus sp. nov., an actinobacterium isolated from garden soil.</title>
        <authorList>
            <person name="Singh H."/>
            <person name="Du J."/>
            <person name="Trinh H."/>
            <person name="Won K."/>
            <person name="Yang J.E."/>
            <person name="Yin C."/>
            <person name="Kook M."/>
            <person name="Yi T.H."/>
        </authorList>
    </citation>
    <scope>NUCLEOTIDE SEQUENCE [LARGE SCALE GENOMIC DNA]</scope>
    <source>
        <strain evidence="3 4">CCTCC AB 2015297</strain>
    </source>
</reference>
<keyword evidence="2" id="KW-0812">Transmembrane</keyword>
<comment type="caution">
    <text evidence="3">The sequence shown here is derived from an EMBL/GenBank/DDBJ whole genome shotgun (WGS) entry which is preliminary data.</text>
</comment>
<feature type="compositionally biased region" description="Basic and acidic residues" evidence="1">
    <location>
        <begin position="91"/>
        <end position="101"/>
    </location>
</feature>
<name>A0A5C4VPD9_9ACTN</name>
<feature type="transmembrane region" description="Helical" evidence="2">
    <location>
        <begin position="12"/>
        <end position="45"/>
    </location>
</feature>
<proteinExistence type="predicted"/>
<evidence type="ECO:0000313" key="3">
    <source>
        <dbReference type="EMBL" id="TNM37710.1"/>
    </source>
</evidence>
<sequence length="101" mass="10303">MTSNHDGQPGGVGLLLTAAGAAVLMVACCALLPLLVTGGAIAGIGAFLRNPWVIGAGIGVVVLAVVGSARRHRRTDSPDCCPPTPPTRTDQTTDTRDEQTR</sequence>
<dbReference type="EMBL" id="VDMP01000026">
    <property type="protein sequence ID" value="TNM37710.1"/>
    <property type="molecule type" value="Genomic_DNA"/>
</dbReference>
<keyword evidence="4" id="KW-1185">Reference proteome</keyword>
<dbReference type="RefSeq" id="WP_139624256.1">
    <property type="nucleotide sequence ID" value="NZ_VDMP01000026.1"/>
</dbReference>